<protein>
    <submittedName>
        <fullName evidence="1">Uncharacterized protein</fullName>
    </submittedName>
</protein>
<organism evidence="1 2">
    <name type="scientific">Pelomonas lactea</name>
    <dbReference type="NCBI Taxonomy" id="3299030"/>
    <lineage>
        <taxon>Bacteria</taxon>
        <taxon>Pseudomonadati</taxon>
        <taxon>Pseudomonadota</taxon>
        <taxon>Betaproteobacteria</taxon>
        <taxon>Burkholderiales</taxon>
        <taxon>Sphaerotilaceae</taxon>
        <taxon>Roseateles</taxon>
    </lineage>
</organism>
<evidence type="ECO:0000313" key="2">
    <source>
        <dbReference type="Proteomes" id="UP001606302"/>
    </source>
</evidence>
<evidence type="ECO:0000313" key="1">
    <source>
        <dbReference type="EMBL" id="MFG6463779.1"/>
    </source>
</evidence>
<accession>A0ABW7GPN2</accession>
<dbReference type="Proteomes" id="UP001606302">
    <property type="component" value="Unassembled WGS sequence"/>
</dbReference>
<name>A0ABW7GPN2_9BURK</name>
<reference evidence="1 2" key="1">
    <citation type="submission" date="2024-08" db="EMBL/GenBank/DDBJ databases">
        <authorList>
            <person name="Lu H."/>
        </authorList>
    </citation>
    <scope>NUCLEOTIDE SEQUENCE [LARGE SCALE GENOMIC DNA]</scope>
    <source>
        <strain evidence="1 2">DXS20W</strain>
    </source>
</reference>
<keyword evidence="2" id="KW-1185">Reference proteome</keyword>
<proteinExistence type="predicted"/>
<dbReference type="EMBL" id="JBIGHX010000007">
    <property type="protein sequence ID" value="MFG6463779.1"/>
    <property type="molecule type" value="Genomic_DNA"/>
</dbReference>
<comment type="caution">
    <text evidence="1">The sequence shown here is derived from an EMBL/GenBank/DDBJ whole genome shotgun (WGS) entry which is preliminary data.</text>
</comment>
<sequence length="332" mass="36137">MIELRRPGARLILEPGGALHFGSEERLDVLSMALVGDHVWQVDQSEFTRRLSRPQRTAYEARARGADPLRECHRFMCEHLAVIRQVGQPLVRASAAVQAAYRAYLGGADMGAPQLALWRTEGDAAAPVISGGHLKAAFRVARDAQDPAPGRGSPWLRFTNATVAGNTPDMLAAIPARLRLDAPRPMPVMRETDWSLVMLPATDLRFHARMAPADDERPAEQLEHAFSACNHHYAPLLRATLDALRGEPAADPDTPLQRFLVWARQTLDLVENDARWAVIQLGAGAGHAAHPTSGRAGMGSRIAVAHTGAAATRGENVAQALPMSWVRVRRDA</sequence>
<dbReference type="RefSeq" id="WP_394512963.1">
    <property type="nucleotide sequence ID" value="NZ_JBIGHX010000007.1"/>
</dbReference>
<gene>
    <name evidence="1" type="ORF">ACG04Q_19550</name>
</gene>